<feature type="region of interest" description="Disordered" evidence="1">
    <location>
        <begin position="1"/>
        <end position="25"/>
    </location>
</feature>
<proteinExistence type="predicted"/>
<dbReference type="AlphaFoldDB" id="A0A0A6VLP7"/>
<organism evidence="2 3">
    <name type="scientific">Bifidobacterium longum subsp. longum</name>
    <dbReference type="NCBI Taxonomy" id="1679"/>
    <lineage>
        <taxon>Bacteria</taxon>
        <taxon>Bacillati</taxon>
        <taxon>Actinomycetota</taxon>
        <taxon>Actinomycetes</taxon>
        <taxon>Bifidobacteriales</taxon>
        <taxon>Bifidobacteriaceae</taxon>
        <taxon>Bifidobacterium</taxon>
    </lineage>
</organism>
<evidence type="ECO:0000313" key="2">
    <source>
        <dbReference type="EMBL" id="TCE83817.1"/>
    </source>
</evidence>
<dbReference type="Proteomes" id="UP000291814">
    <property type="component" value="Unassembled WGS sequence"/>
</dbReference>
<feature type="region of interest" description="Disordered" evidence="1">
    <location>
        <begin position="39"/>
        <end position="78"/>
    </location>
</feature>
<evidence type="ECO:0000313" key="3">
    <source>
        <dbReference type="Proteomes" id="UP000291814"/>
    </source>
</evidence>
<evidence type="ECO:0008006" key="4">
    <source>
        <dbReference type="Google" id="ProtNLM"/>
    </source>
</evidence>
<dbReference type="EMBL" id="SHRR01000032">
    <property type="protein sequence ID" value="TCE83817.1"/>
    <property type="molecule type" value="Genomic_DNA"/>
</dbReference>
<dbReference type="Gene3D" id="3.40.960.10">
    <property type="entry name" value="VSR Endonuclease"/>
    <property type="match status" value="1"/>
</dbReference>
<sequence length="365" mass="40085">MNRMTDGITNYGALPGSIYDQPPEESEAVFVPPEFAGSFSTDSKYPTSRDSSSPNSGAHDSAATPTMSESLAQRKRDMVARCTEEAKRAGKKLLFGMTTSLALQSVPIPADCDLDSAKLHTVSSVKSKRFRTRHAPLQTHIWKHAAKAANVEMNQHVFALDLFHVWAQLAPYVSFESLIVLGDAVITATSKQPVLAKDRDAAAIYQDLVKFVEQFTRFRGRPSCVRALPLISPGADSPKESEERLSLVAHGIPQPVANYVVPDAAFASGAPITLDLAWPEFKVAVEYDGDHHRTSKTQWRRDQEKRGMLVGRRWLVFIATAASIANEDTRAEFAFNVARALASRGAVFEFHVVAMSLEELAQSLL</sequence>
<reference evidence="2 3" key="1">
    <citation type="journal article" date="2018" name="Sci. Rep.">
        <title>Genomic diversity and distribution of Bifidobacterium longum subsp. longum across the human lifespan.</title>
        <authorList>
            <person name="Odamaki T."/>
            <person name="Bottacini F."/>
            <person name="Kato K."/>
            <person name="Mitsuyama E."/>
            <person name="Yoshida K."/>
            <person name="Horigome A."/>
            <person name="Xiao J.Z."/>
            <person name="van Sinderen D."/>
        </authorList>
    </citation>
    <scope>NUCLEOTIDE SEQUENCE [LARGE SCALE GENOMIC DNA]</scope>
    <source>
        <strain evidence="2 3">MCC10070</strain>
    </source>
</reference>
<dbReference type="RefSeq" id="WP_021975416.1">
    <property type="nucleotide sequence ID" value="NZ_BCYL01000043.1"/>
</dbReference>
<feature type="compositionally biased region" description="Polar residues" evidence="1">
    <location>
        <begin position="39"/>
        <end position="71"/>
    </location>
</feature>
<evidence type="ECO:0000256" key="1">
    <source>
        <dbReference type="SAM" id="MobiDB-lite"/>
    </source>
</evidence>
<gene>
    <name evidence="2" type="ORF">MCC10070_1773</name>
</gene>
<protein>
    <recommendedName>
        <fullName evidence="4">DUF559 domain-containing protein</fullName>
    </recommendedName>
</protein>
<accession>A0A0A6VLP7</accession>
<name>A0A0A6VLP7_BIFLL</name>
<comment type="caution">
    <text evidence="2">The sequence shown here is derived from an EMBL/GenBank/DDBJ whole genome shotgun (WGS) entry which is preliminary data.</text>
</comment>